<sequence>MPRQDFYIKKLLQDPARFADLYNAEIFHGKQILKAELLSPVSTESGIAITNRSGRKQTIQRRRDIAMKASIGACFIVAGCEAQGEIHYGMPIRSLTYDALDYTEQLTEIQKEHRKKKDLAKSPEFLSGITRRDKLQPVLTLVLYCGKDPWDGPKSLYDMLDLRGPTECIPDLLAALPDYRINLVDIRKIENLSLYKTGLQQVFGMLKYSTGKSKFYNYITSNHDQISMLDDNALTAVMGLLGENRRLMKYLAAPGREEGYTMCQAIDDLIADGKLEGKREGEKEGEVRMASLISILLKENRLDLIAEISGNEQLRRQLFQHYHL</sequence>
<dbReference type="InterPro" id="IPR006842">
    <property type="entry name" value="Transposase_31"/>
</dbReference>
<reference evidence="1" key="1">
    <citation type="submission" date="2022-01" db="EMBL/GenBank/DDBJ databases">
        <title>Novel bile acid biosynthetic pathways are enriched in the microbiome of centenarians.</title>
        <authorList>
            <person name="Sato Y."/>
            <person name="Atarashi K."/>
            <person name="Plichta R.D."/>
            <person name="Arai Y."/>
            <person name="Sasajima S."/>
            <person name="Kearney M.S."/>
            <person name="Suda W."/>
            <person name="Takeshita K."/>
            <person name="Sasaki T."/>
            <person name="Okamoto S."/>
            <person name="Skelly N.A."/>
            <person name="Okamura Y."/>
            <person name="Vlamakis H."/>
            <person name="Li Y."/>
            <person name="Tanoue T."/>
            <person name="Takei H."/>
            <person name="Nittono H."/>
            <person name="Narushima S."/>
            <person name="Irie J."/>
            <person name="Itoh H."/>
            <person name="Moriya K."/>
            <person name="Sugiura Y."/>
            <person name="Suematsu M."/>
            <person name="Moritoki N."/>
            <person name="Shibata S."/>
            <person name="Littman R.D."/>
            <person name="Fischbach A.M."/>
            <person name="Uwamino Y."/>
            <person name="Inoue T."/>
            <person name="Honda A."/>
            <person name="Hattori M."/>
            <person name="Murai T."/>
            <person name="Xavier J.R."/>
            <person name="Hirose N."/>
            <person name="Honda K."/>
        </authorList>
    </citation>
    <scope>NUCLEOTIDE SEQUENCE</scope>
    <source>
        <strain evidence="1">CE91-St55</strain>
    </source>
</reference>
<organism evidence="1 2">
    <name type="scientific">Hungatella hathewayi</name>
    <dbReference type="NCBI Taxonomy" id="154046"/>
    <lineage>
        <taxon>Bacteria</taxon>
        <taxon>Bacillati</taxon>
        <taxon>Bacillota</taxon>
        <taxon>Clostridia</taxon>
        <taxon>Lachnospirales</taxon>
        <taxon>Lachnospiraceae</taxon>
        <taxon>Hungatella</taxon>
    </lineage>
</organism>
<accession>A0A413LTW7</accession>
<dbReference type="Pfam" id="PF04754">
    <property type="entry name" value="Transposase_31"/>
    <property type="match status" value="1"/>
</dbReference>
<dbReference type="RefSeq" id="WP_118040874.1">
    <property type="nucleotide sequence ID" value="NZ_BQNJ01000001.1"/>
</dbReference>
<comment type="caution">
    <text evidence="1">The sequence shown here is derived from an EMBL/GenBank/DDBJ whole genome shotgun (WGS) entry which is preliminary data.</text>
</comment>
<protein>
    <submittedName>
        <fullName evidence="1">Uncharacterized protein</fullName>
    </submittedName>
</protein>
<name>A0A413LTW7_9FIRM</name>
<proteinExistence type="predicted"/>
<evidence type="ECO:0000313" key="2">
    <source>
        <dbReference type="Proteomes" id="UP001055091"/>
    </source>
</evidence>
<dbReference type="AlphaFoldDB" id="A0A413LTW7"/>
<dbReference type="EMBL" id="BQNJ01000001">
    <property type="protein sequence ID" value="GKG98709.1"/>
    <property type="molecule type" value="Genomic_DNA"/>
</dbReference>
<evidence type="ECO:0000313" key="1">
    <source>
        <dbReference type="EMBL" id="GKG98709.1"/>
    </source>
</evidence>
<gene>
    <name evidence="1" type="ORF">CE91St55_06910</name>
</gene>
<dbReference type="Proteomes" id="UP001055091">
    <property type="component" value="Unassembled WGS sequence"/>
</dbReference>